<evidence type="ECO:0000256" key="1">
    <source>
        <dbReference type="ARBA" id="ARBA00000156"/>
    </source>
</evidence>
<comment type="similarity">
    <text evidence="3">Belongs to the peptidase S54 family.</text>
</comment>
<evidence type="ECO:0000313" key="12">
    <source>
        <dbReference type="EMBL" id="CAB3264657.1"/>
    </source>
</evidence>
<dbReference type="GO" id="GO:0004252">
    <property type="term" value="F:serine-type endopeptidase activity"/>
    <property type="evidence" value="ECO:0007669"/>
    <property type="project" value="InterPro"/>
</dbReference>
<dbReference type="InterPro" id="IPR035952">
    <property type="entry name" value="Rhomboid-like_sf"/>
</dbReference>
<feature type="transmembrane region" description="Helical" evidence="10">
    <location>
        <begin position="334"/>
        <end position="354"/>
    </location>
</feature>
<gene>
    <name evidence="12" type="primary">Parl</name>
</gene>
<name>A0A6F9DMJ3_9ASCI</name>
<evidence type="ECO:0000256" key="10">
    <source>
        <dbReference type="SAM" id="Phobius"/>
    </source>
</evidence>
<keyword evidence="8 10" id="KW-0472">Membrane</keyword>
<organism evidence="12">
    <name type="scientific">Phallusia mammillata</name>
    <dbReference type="NCBI Taxonomy" id="59560"/>
    <lineage>
        <taxon>Eukaryota</taxon>
        <taxon>Metazoa</taxon>
        <taxon>Chordata</taxon>
        <taxon>Tunicata</taxon>
        <taxon>Ascidiacea</taxon>
        <taxon>Phlebobranchia</taxon>
        <taxon>Ascidiidae</taxon>
        <taxon>Phallusia</taxon>
    </lineage>
</organism>
<dbReference type="InterPro" id="IPR050925">
    <property type="entry name" value="Rhomboid_protease_S54"/>
</dbReference>
<evidence type="ECO:0000256" key="7">
    <source>
        <dbReference type="ARBA" id="ARBA00022989"/>
    </source>
</evidence>
<dbReference type="EMBL" id="LR788795">
    <property type="protein sequence ID" value="CAB3264657.1"/>
    <property type="molecule type" value="mRNA"/>
</dbReference>
<dbReference type="InterPro" id="IPR022764">
    <property type="entry name" value="Peptidase_S54_rhomboid_dom"/>
</dbReference>
<evidence type="ECO:0000256" key="9">
    <source>
        <dbReference type="SAM" id="MobiDB-lite"/>
    </source>
</evidence>
<evidence type="ECO:0000256" key="4">
    <source>
        <dbReference type="ARBA" id="ARBA00013039"/>
    </source>
</evidence>
<dbReference type="Pfam" id="PF01694">
    <property type="entry name" value="Rhomboid"/>
    <property type="match status" value="1"/>
</dbReference>
<keyword evidence="6" id="KW-0378">Hydrolase</keyword>
<feature type="transmembrane region" description="Helical" evidence="10">
    <location>
        <begin position="310"/>
        <end position="328"/>
    </location>
</feature>
<evidence type="ECO:0000256" key="6">
    <source>
        <dbReference type="ARBA" id="ARBA00022801"/>
    </source>
</evidence>
<evidence type="ECO:0000256" key="2">
    <source>
        <dbReference type="ARBA" id="ARBA00004141"/>
    </source>
</evidence>
<reference evidence="12" key="1">
    <citation type="submission" date="2020-04" db="EMBL/GenBank/DDBJ databases">
        <authorList>
            <person name="Neveu A P."/>
        </authorList>
    </citation>
    <scope>NUCLEOTIDE SEQUENCE</scope>
    <source>
        <tissue evidence="12">Whole embryo</tissue>
    </source>
</reference>
<feature type="transmembrane region" description="Helical" evidence="10">
    <location>
        <begin position="361"/>
        <end position="383"/>
    </location>
</feature>
<keyword evidence="7 10" id="KW-1133">Transmembrane helix</keyword>
<accession>A0A6F9DMJ3</accession>
<evidence type="ECO:0000256" key="3">
    <source>
        <dbReference type="ARBA" id="ARBA00009045"/>
    </source>
</evidence>
<dbReference type="PANTHER" id="PTHR43731">
    <property type="entry name" value="RHOMBOID PROTEASE"/>
    <property type="match status" value="1"/>
</dbReference>
<dbReference type="GO" id="GO:0006465">
    <property type="term" value="P:signal peptide processing"/>
    <property type="evidence" value="ECO:0007669"/>
    <property type="project" value="TreeGrafter"/>
</dbReference>
<dbReference type="AlphaFoldDB" id="A0A6F9DMJ3"/>
<dbReference type="EC" id="3.4.21.105" evidence="4"/>
<dbReference type="SUPFAM" id="SSF144091">
    <property type="entry name" value="Rhomboid-like"/>
    <property type="match status" value="1"/>
</dbReference>
<comment type="catalytic activity">
    <reaction evidence="1">
        <text>Cleaves type-1 transmembrane domains using a catalytic dyad composed of serine and histidine that are contributed by different transmembrane domains.</text>
        <dbReference type="EC" id="3.4.21.105"/>
    </reaction>
</comment>
<feature type="transmembrane region" description="Helical" evidence="10">
    <location>
        <begin position="271"/>
        <end position="289"/>
    </location>
</feature>
<dbReference type="GO" id="GO:0016020">
    <property type="term" value="C:membrane"/>
    <property type="evidence" value="ECO:0007669"/>
    <property type="project" value="UniProtKB-SubCell"/>
</dbReference>
<sequence length="445" mass="49601">MVYLFGQKICLASCKTGSSFGSWLGWIRVRSRCYSTVSQSCDKTVRCRPREASYGLHGQQSQIQRSSFRRLRATSPTELALHQNFQQNFSKTIFQTVSCVNLINGNMFLVGCPLTPKRIGHFQETSRSFHANSGEGPATSQHVHRNKKRKTDDHSDQGPNKIAHLLKNGVLTAMFVALCFGISDIGPKFDYFANLFWQYEKAIADSQVKVKGNINMYDLTTAMIIGANVLIYLLWKVKGLQTVMTSSFLINPTIGPRAFGSYVLSAFSHQGFFHLLVNMYVFNSFAKAWTMYAYRYQQSKPEGYMSPNKFSAFYLTAGTVAGLASHSVKILGGMKIPSLGASGAVLGLAAYICTKSPDSRLSIVFLPTWSFTAASGLKAVLLFDTFGLLIGFATGWRYFILDHAGHLGGVLYGLWYAKFGEAFLHRWSKCVSKHYYSTFGGKRPR</sequence>
<feature type="region of interest" description="Disordered" evidence="9">
    <location>
        <begin position="127"/>
        <end position="160"/>
    </location>
</feature>
<keyword evidence="5 10" id="KW-0812">Transmembrane</keyword>
<feature type="transmembrane region" description="Helical" evidence="10">
    <location>
        <begin position="395"/>
        <end position="417"/>
    </location>
</feature>
<dbReference type="PANTHER" id="PTHR43731:SF14">
    <property type="entry name" value="PRESENILIN-ASSOCIATED RHOMBOID-LIKE PROTEIN, MITOCHONDRIAL"/>
    <property type="match status" value="1"/>
</dbReference>
<evidence type="ECO:0000256" key="5">
    <source>
        <dbReference type="ARBA" id="ARBA00022692"/>
    </source>
</evidence>
<feature type="domain" description="Peptidase S54 rhomboid" evidence="11">
    <location>
        <begin position="262"/>
        <end position="417"/>
    </location>
</feature>
<comment type="subcellular location">
    <subcellularLocation>
        <location evidence="2">Membrane</location>
        <topology evidence="2">Multi-pass membrane protein</topology>
    </subcellularLocation>
</comment>
<evidence type="ECO:0000256" key="8">
    <source>
        <dbReference type="ARBA" id="ARBA00023136"/>
    </source>
</evidence>
<protein>
    <recommendedName>
        <fullName evidence="4">rhomboid protease</fullName>
        <ecNumber evidence="4">3.4.21.105</ecNumber>
    </recommendedName>
</protein>
<dbReference type="Gene3D" id="1.20.1540.10">
    <property type="entry name" value="Rhomboid-like"/>
    <property type="match status" value="1"/>
</dbReference>
<evidence type="ECO:0000259" key="11">
    <source>
        <dbReference type="Pfam" id="PF01694"/>
    </source>
</evidence>
<feature type="transmembrane region" description="Helical" evidence="10">
    <location>
        <begin position="216"/>
        <end position="235"/>
    </location>
</feature>
<proteinExistence type="evidence at transcript level"/>